<evidence type="ECO:0000313" key="3">
    <source>
        <dbReference type="Proteomes" id="UP000339249"/>
    </source>
</evidence>
<gene>
    <name evidence="2" type="ORF">NCTC9185_02087</name>
</gene>
<dbReference type="EMBL" id="CABDVU010000001">
    <property type="protein sequence ID" value="VTN10172.1"/>
    <property type="molecule type" value="Genomic_DNA"/>
</dbReference>
<evidence type="ECO:0000256" key="1">
    <source>
        <dbReference type="SAM" id="MobiDB-lite"/>
    </source>
</evidence>
<organism evidence="2 3">
    <name type="scientific">Raoultella terrigena</name>
    <name type="common">Klebsiella terrigena</name>
    <dbReference type="NCBI Taxonomy" id="577"/>
    <lineage>
        <taxon>Bacteria</taxon>
        <taxon>Pseudomonadati</taxon>
        <taxon>Pseudomonadota</taxon>
        <taxon>Gammaproteobacteria</taxon>
        <taxon>Enterobacterales</taxon>
        <taxon>Enterobacteriaceae</taxon>
        <taxon>Klebsiella/Raoultella group</taxon>
        <taxon>Raoultella</taxon>
    </lineage>
</organism>
<evidence type="ECO:0000313" key="2">
    <source>
        <dbReference type="EMBL" id="VTN10172.1"/>
    </source>
</evidence>
<name>A0A4U9CZC8_RAOTE</name>
<protein>
    <recommendedName>
        <fullName evidence="4">LysR family transcriptional regulator</fullName>
    </recommendedName>
</protein>
<proteinExistence type="predicted"/>
<sequence>MSDPRPDVFWTHLYWLTVLEEQKSYTRAAEKLAVSKSASQPENQRAGAGNRQDAGPPHHSQRDAQ</sequence>
<dbReference type="Proteomes" id="UP000339249">
    <property type="component" value="Unassembled WGS sequence"/>
</dbReference>
<evidence type="ECO:0008006" key="4">
    <source>
        <dbReference type="Google" id="ProtNLM"/>
    </source>
</evidence>
<dbReference type="AlphaFoldDB" id="A0A4U9CZC8"/>
<feature type="region of interest" description="Disordered" evidence="1">
    <location>
        <begin position="31"/>
        <end position="65"/>
    </location>
</feature>
<reference evidence="2 3" key="1">
    <citation type="submission" date="2019-04" db="EMBL/GenBank/DDBJ databases">
        <authorList>
            <consortium name="Pathogen Informatics"/>
        </authorList>
    </citation>
    <scope>NUCLEOTIDE SEQUENCE [LARGE SCALE GENOMIC DNA]</scope>
    <source>
        <strain evidence="2 3">NCTC9185</strain>
    </source>
</reference>
<accession>A0A4U9CZC8</accession>